<evidence type="ECO:0000256" key="3">
    <source>
        <dbReference type="ARBA" id="ARBA00022553"/>
    </source>
</evidence>
<dbReference type="InterPro" id="IPR001789">
    <property type="entry name" value="Sig_transdc_resp-reg_receiver"/>
</dbReference>
<evidence type="ECO:0000259" key="7">
    <source>
        <dbReference type="PROSITE" id="PS50112"/>
    </source>
</evidence>
<dbReference type="NCBIfam" id="TIGR00229">
    <property type="entry name" value="sensory_box"/>
    <property type="match status" value="1"/>
</dbReference>
<dbReference type="Gene3D" id="3.30.450.20">
    <property type="entry name" value="PAS domain"/>
    <property type="match status" value="2"/>
</dbReference>
<dbReference type="PROSITE" id="PS50110">
    <property type="entry name" value="RESPONSE_REGULATORY"/>
    <property type="match status" value="1"/>
</dbReference>
<dbReference type="Pfam" id="PF00072">
    <property type="entry name" value="Response_reg"/>
    <property type="match status" value="1"/>
</dbReference>
<sequence>MHQVSSPAPWPIAAGNAAARIRALDAGNSPLGAPGDWPEALRTVVDLMLPSQAQIVLFWGPLYCALYNDAYAPTIGDKHPAAMGRPGREYWTELWDDLCPLLDRVLLGGETVAARDRPFQINRHGHMEEVFFDISYSPVRLPDGQVGGVLCIVSETTDRVNATRRLAASEAELEQRVQERTRDRNRLWQLSTDLLVVTSLEGRVIAVNPAWQATLGWNESELVGSSILERVAPPDTTALAAELARLAKGNLASRFECRLRHKDGSLRVLSWTAVPDDRFVHAVGRDVTALRASEQRTLHSQKMEAIGQLTGGIAHDFNNMLQGITGALEVIRRRIAMGRTQDLDRFVETAASSAQRAAALVQRLLAFSRRQSLDPRPVDVNALIRSMEELMRRSLGEQVRLCVNLTPEAVFAVGDESQLESAILNLSINARDAMPRGGDLTISTEEIVVPPSAQREIDGFLPGRYIALRVADTGTGMTPDVLARAFDPFFTTKPIGQGTGLGLSMVYGFAQQSHGHVQIDSEPGRGTTVTLLLPRATQAAAGTEAPMPDPLPQGNGEFVLVVEDDPSVRLFVLEVLAQHGYRALEAANGNEALPFLLEPRLQIDLLVSDVGLPGMNGRQLAEQARQCRPGLPVLFMTGYAEYALNRSEFLAEGMQMISKPFALEEFVHKLREMVRERQTRVAAAGTTAVQHT</sequence>
<comment type="catalytic activity">
    <reaction evidence="1">
        <text>ATP + protein L-histidine = ADP + protein N-phospho-L-histidine.</text>
        <dbReference type="EC" id="2.7.13.3"/>
    </reaction>
</comment>
<dbReference type="Gene3D" id="3.40.50.2300">
    <property type="match status" value="1"/>
</dbReference>
<protein>
    <recommendedName>
        <fullName evidence="2">histidine kinase</fullName>
        <ecNumber evidence="2">2.7.13.3</ecNumber>
    </recommendedName>
</protein>
<evidence type="ECO:0000313" key="9">
    <source>
        <dbReference type="Proteomes" id="UP001365846"/>
    </source>
</evidence>
<comment type="caution">
    <text evidence="8">The sequence shown here is derived from an EMBL/GenBank/DDBJ whole genome shotgun (WGS) entry which is preliminary data.</text>
</comment>
<feature type="domain" description="Histidine kinase" evidence="5">
    <location>
        <begin position="312"/>
        <end position="537"/>
    </location>
</feature>
<dbReference type="Pfam" id="PF08448">
    <property type="entry name" value="PAS_4"/>
    <property type="match status" value="2"/>
</dbReference>
<dbReference type="SMART" id="SM00091">
    <property type="entry name" value="PAS"/>
    <property type="match status" value="1"/>
</dbReference>
<dbReference type="Pfam" id="PF00512">
    <property type="entry name" value="HisKA"/>
    <property type="match status" value="1"/>
</dbReference>
<dbReference type="InterPro" id="IPR035965">
    <property type="entry name" value="PAS-like_dom_sf"/>
</dbReference>
<feature type="domain" description="PAS" evidence="7">
    <location>
        <begin position="180"/>
        <end position="250"/>
    </location>
</feature>
<dbReference type="Gene3D" id="1.10.287.130">
    <property type="match status" value="1"/>
</dbReference>
<dbReference type="PRINTS" id="PR00344">
    <property type="entry name" value="BCTRLSENSOR"/>
</dbReference>
<accession>A0ABU8VQF0</accession>
<dbReference type="InterPro" id="IPR000014">
    <property type="entry name" value="PAS"/>
</dbReference>
<dbReference type="EC" id="2.7.13.3" evidence="2"/>
<dbReference type="EMBL" id="JBBKZU010000023">
    <property type="protein sequence ID" value="MEJ8815756.1"/>
    <property type="molecule type" value="Genomic_DNA"/>
</dbReference>
<dbReference type="SUPFAM" id="SSF52172">
    <property type="entry name" value="CheY-like"/>
    <property type="match status" value="1"/>
</dbReference>
<proteinExistence type="predicted"/>
<dbReference type="CDD" id="cd00130">
    <property type="entry name" value="PAS"/>
    <property type="match status" value="1"/>
</dbReference>
<evidence type="ECO:0000259" key="6">
    <source>
        <dbReference type="PROSITE" id="PS50110"/>
    </source>
</evidence>
<gene>
    <name evidence="8" type="ORF">WKW77_32160</name>
</gene>
<dbReference type="InterPro" id="IPR003661">
    <property type="entry name" value="HisK_dim/P_dom"/>
</dbReference>
<dbReference type="SMART" id="SM00388">
    <property type="entry name" value="HisKA"/>
    <property type="match status" value="1"/>
</dbReference>
<keyword evidence="3 4" id="KW-0597">Phosphoprotein</keyword>
<evidence type="ECO:0000259" key="5">
    <source>
        <dbReference type="PROSITE" id="PS50109"/>
    </source>
</evidence>
<dbReference type="SUPFAM" id="SSF55874">
    <property type="entry name" value="ATPase domain of HSP90 chaperone/DNA topoisomerase II/histidine kinase"/>
    <property type="match status" value="1"/>
</dbReference>
<dbReference type="InterPro" id="IPR011006">
    <property type="entry name" value="CheY-like_superfamily"/>
</dbReference>
<dbReference type="PANTHER" id="PTHR43065:SF42">
    <property type="entry name" value="TWO-COMPONENT SENSOR PPRA"/>
    <property type="match status" value="1"/>
</dbReference>
<dbReference type="SMART" id="SM00387">
    <property type="entry name" value="HATPase_c"/>
    <property type="match status" value="1"/>
</dbReference>
<dbReference type="Gene3D" id="3.30.565.10">
    <property type="entry name" value="Histidine kinase-like ATPase, C-terminal domain"/>
    <property type="match status" value="1"/>
</dbReference>
<dbReference type="InterPro" id="IPR003594">
    <property type="entry name" value="HATPase_dom"/>
</dbReference>
<name>A0ABU8VQF0_9BURK</name>
<dbReference type="SUPFAM" id="SSF47384">
    <property type="entry name" value="Homodimeric domain of signal transducing histidine kinase"/>
    <property type="match status" value="1"/>
</dbReference>
<reference evidence="8 9" key="1">
    <citation type="submission" date="2024-03" db="EMBL/GenBank/DDBJ databases">
        <title>Novel species of the genus Variovorax.</title>
        <authorList>
            <person name="Liu Q."/>
            <person name="Xin Y.-H."/>
        </authorList>
    </citation>
    <scope>NUCLEOTIDE SEQUENCE [LARGE SCALE GENOMIC DNA]</scope>
    <source>
        <strain evidence="8 9">KACC 18899</strain>
    </source>
</reference>
<dbReference type="InterPro" id="IPR013656">
    <property type="entry name" value="PAS_4"/>
</dbReference>
<dbReference type="PROSITE" id="PS50112">
    <property type="entry name" value="PAS"/>
    <property type="match status" value="1"/>
</dbReference>
<keyword evidence="9" id="KW-1185">Reference proteome</keyword>
<dbReference type="InterPro" id="IPR005467">
    <property type="entry name" value="His_kinase_dom"/>
</dbReference>
<feature type="domain" description="Response regulatory" evidence="6">
    <location>
        <begin position="558"/>
        <end position="674"/>
    </location>
</feature>
<evidence type="ECO:0000256" key="4">
    <source>
        <dbReference type="PROSITE-ProRule" id="PRU00169"/>
    </source>
</evidence>
<feature type="modified residue" description="4-aspartylphosphate" evidence="4">
    <location>
        <position position="609"/>
    </location>
</feature>
<organism evidence="8 9">
    <name type="scientific">Variovorax ureilyticus</name>
    <dbReference type="NCBI Taxonomy" id="1836198"/>
    <lineage>
        <taxon>Bacteria</taxon>
        <taxon>Pseudomonadati</taxon>
        <taxon>Pseudomonadota</taxon>
        <taxon>Betaproteobacteria</taxon>
        <taxon>Burkholderiales</taxon>
        <taxon>Comamonadaceae</taxon>
        <taxon>Variovorax</taxon>
    </lineage>
</organism>
<evidence type="ECO:0000256" key="2">
    <source>
        <dbReference type="ARBA" id="ARBA00012438"/>
    </source>
</evidence>
<dbReference type="PANTHER" id="PTHR43065">
    <property type="entry name" value="SENSOR HISTIDINE KINASE"/>
    <property type="match status" value="1"/>
</dbReference>
<dbReference type="PROSITE" id="PS50109">
    <property type="entry name" value="HIS_KIN"/>
    <property type="match status" value="1"/>
</dbReference>
<dbReference type="RefSeq" id="WP_340360954.1">
    <property type="nucleotide sequence ID" value="NZ_JBBKZU010000023.1"/>
</dbReference>
<dbReference type="SUPFAM" id="SSF55785">
    <property type="entry name" value="PYP-like sensor domain (PAS domain)"/>
    <property type="match status" value="2"/>
</dbReference>
<dbReference type="Pfam" id="PF02518">
    <property type="entry name" value="HATPase_c"/>
    <property type="match status" value="1"/>
</dbReference>
<dbReference type="Proteomes" id="UP001365846">
    <property type="component" value="Unassembled WGS sequence"/>
</dbReference>
<dbReference type="SMART" id="SM00448">
    <property type="entry name" value="REC"/>
    <property type="match status" value="1"/>
</dbReference>
<dbReference type="InterPro" id="IPR036097">
    <property type="entry name" value="HisK_dim/P_sf"/>
</dbReference>
<evidence type="ECO:0000256" key="1">
    <source>
        <dbReference type="ARBA" id="ARBA00000085"/>
    </source>
</evidence>
<dbReference type="InterPro" id="IPR036890">
    <property type="entry name" value="HATPase_C_sf"/>
</dbReference>
<dbReference type="InterPro" id="IPR004358">
    <property type="entry name" value="Sig_transdc_His_kin-like_C"/>
</dbReference>
<evidence type="ECO:0000313" key="8">
    <source>
        <dbReference type="EMBL" id="MEJ8815756.1"/>
    </source>
</evidence>